<organism evidence="7 8">
    <name type="scientific">Megalops atlanticus</name>
    <name type="common">Tarpon</name>
    <name type="synonym">Clupea gigantea</name>
    <dbReference type="NCBI Taxonomy" id="7932"/>
    <lineage>
        <taxon>Eukaryota</taxon>
        <taxon>Metazoa</taxon>
        <taxon>Chordata</taxon>
        <taxon>Craniata</taxon>
        <taxon>Vertebrata</taxon>
        <taxon>Euteleostomi</taxon>
        <taxon>Actinopterygii</taxon>
        <taxon>Neopterygii</taxon>
        <taxon>Teleostei</taxon>
        <taxon>Elopiformes</taxon>
        <taxon>Megalopidae</taxon>
        <taxon>Megalops</taxon>
    </lineage>
</organism>
<dbReference type="Pfam" id="PF02191">
    <property type="entry name" value="OLF"/>
    <property type="match status" value="1"/>
</dbReference>
<reference evidence="7" key="1">
    <citation type="submission" date="2021-01" db="EMBL/GenBank/DDBJ databases">
        <authorList>
            <person name="Zahm M."/>
            <person name="Roques C."/>
            <person name="Cabau C."/>
            <person name="Klopp C."/>
            <person name="Donnadieu C."/>
            <person name="Jouanno E."/>
            <person name="Lampietro C."/>
            <person name="Louis A."/>
            <person name="Herpin A."/>
            <person name="Echchiki A."/>
            <person name="Berthelot C."/>
            <person name="Parey E."/>
            <person name="Roest-Crollius H."/>
            <person name="Braasch I."/>
            <person name="Postlethwait J."/>
            <person name="Bobe J."/>
            <person name="Montfort J."/>
            <person name="Bouchez O."/>
            <person name="Begum T."/>
            <person name="Mejri S."/>
            <person name="Adams A."/>
            <person name="Chen W.-J."/>
            <person name="Guiguen Y."/>
        </authorList>
    </citation>
    <scope>NUCLEOTIDE SEQUENCE</scope>
    <source>
        <strain evidence="7">YG-15Mar2019-1</strain>
        <tissue evidence="7">Brain</tissue>
    </source>
</reference>
<evidence type="ECO:0000256" key="5">
    <source>
        <dbReference type="SAM" id="SignalP"/>
    </source>
</evidence>
<feature type="signal peptide" evidence="5">
    <location>
        <begin position="1"/>
        <end position="22"/>
    </location>
</feature>
<evidence type="ECO:0000256" key="2">
    <source>
        <dbReference type="ARBA" id="ARBA00022525"/>
    </source>
</evidence>
<evidence type="ECO:0000313" key="8">
    <source>
        <dbReference type="Proteomes" id="UP001046870"/>
    </source>
</evidence>
<dbReference type="GO" id="GO:0007165">
    <property type="term" value="P:signal transduction"/>
    <property type="evidence" value="ECO:0007669"/>
    <property type="project" value="TreeGrafter"/>
</dbReference>
<dbReference type="SMART" id="SM00284">
    <property type="entry name" value="OLF"/>
    <property type="match status" value="1"/>
</dbReference>
<evidence type="ECO:0000313" key="7">
    <source>
        <dbReference type="EMBL" id="KAG7468488.1"/>
    </source>
</evidence>
<comment type="caution">
    <text evidence="7">The sequence shown here is derived from an EMBL/GenBank/DDBJ whole genome shotgun (WGS) entry which is preliminary data.</text>
</comment>
<dbReference type="OrthoDB" id="8626508at2759"/>
<dbReference type="PANTHER" id="PTHR23192:SF31">
    <property type="entry name" value="OLFACTOMEDIN-4-LIKE"/>
    <property type="match status" value="1"/>
</dbReference>
<feature type="domain" description="Olfactomedin-like" evidence="6">
    <location>
        <begin position="188"/>
        <end position="456"/>
    </location>
</feature>
<keyword evidence="5" id="KW-0732">Signal</keyword>
<comment type="caution">
    <text evidence="3">Lacks conserved residue(s) required for the propagation of feature annotation.</text>
</comment>
<feature type="coiled-coil region" evidence="4">
    <location>
        <begin position="110"/>
        <end position="181"/>
    </location>
</feature>
<dbReference type="InterPro" id="IPR003112">
    <property type="entry name" value="Olfac-like_dom"/>
</dbReference>
<dbReference type="GO" id="GO:0005615">
    <property type="term" value="C:extracellular space"/>
    <property type="evidence" value="ECO:0007669"/>
    <property type="project" value="TreeGrafter"/>
</dbReference>
<protein>
    <recommendedName>
        <fullName evidence="6">Olfactomedin-like domain-containing protein</fullName>
    </recommendedName>
</protein>
<dbReference type="Proteomes" id="UP001046870">
    <property type="component" value="Chromosome 11"/>
</dbReference>
<comment type="subcellular location">
    <subcellularLocation>
        <location evidence="1">Secreted</location>
    </subcellularLocation>
</comment>
<evidence type="ECO:0000256" key="4">
    <source>
        <dbReference type="SAM" id="Coils"/>
    </source>
</evidence>
<name>A0A9D3T675_MEGAT</name>
<dbReference type="Gene3D" id="1.10.287.1490">
    <property type="match status" value="1"/>
</dbReference>
<feature type="chain" id="PRO_5038997220" description="Olfactomedin-like domain-containing protein" evidence="5">
    <location>
        <begin position="23"/>
        <end position="456"/>
    </location>
</feature>
<dbReference type="InterPro" id="IPR050605">
    <property type="entry name" value="Olfactomedin-like_domain"/>
</dbReference>
<keyword evidence="4" id="KW-0175">Coiled coil</keyword>
<evidence type="ECO:0000259" key="6">
    <source>
        <dbReference type="PROSITE" id="PS51132"/>
    </source>
</evidence>
<dbReference type="AlphaFoldDB" id="A0A9D3T675"/>
<dbReference type="PANTHER" id="PTHR23192">
    <property type="entry name" value="OLFACTOMEDIN-RELATED"/>
    <property type="match status" value="1"/>
</dbReference>
<evidence type="ECO:0000256" key="1">
    <source>
        <dbReference type="ARBA" id="ARBA00004613"/>
    </source>
</evidence>
<evidence type="ECO:0000256" key="3">
    <source>
        <dbReference type="PROSITE-ProRule" id="PRU00446"/>
    </source>
</evidence>
<gene>
    <name evidence="7" type="ORF">MATL_G00143280</name>
</gene>
<dbReference type="EMBL" id="JAFDVH010000011">
    <property type="protein sequence ID" value="KAG7468488.1"/>
    <property type="molecule type" value="Genomic_DNA"/>
</dbReference>
<keyword evidence="8" id="KW-1185">Reference proteome</keyword>
<keyword evidence="2" id="KW-0964">Secreted</keyword>
<proteinExistence type="predicted"/>
<dbReference type="PROSITE" id="PS51132">
    <property type="entry name" value="OLF"/>
    <property type="match status" value="1"/>
</dbReference>
<accession>A0A9D3T675</accession>
<sequence>MSLTPLLWSLLPLLCLFTECEGTQRVEGQQLVDSCLCEVDTTLWDFPAQMFENVSDTVQTCRDSLEKLQAQVLLTDRKMPKITATVQNITDRLRAFQYLNSNSLYHALHLRQLNKELEELEKDIKTTHHSGPNAQTKGLTQEVGKVREEVKDMQKKNVFNLETVRENLRSMRNRLESCRTIHSQFRSNCSQRLMTNISSPVVTKLNPYGKSYPSGSWGRETKPDSPESYWVQPLVSSSKHGNVVRHYHSFEDFMASRNAQDVPVASSYSHSNAIQGPGSLLYGEAMYYQCYNTGELCRYDMRTHAVTRKLLPNAGFSNQFPYCYYSCRDWTDIDLSADEMGLWVLYATERSHGNLVVSRLEAESLNVTNTWTTRLFKKAATNAFMVCGVLYATRYDSRYREEVFYAFDTLTGKEDNTLSIPLEKVGDGVANLHYNPVDRMLYMYNDYYLMSYRPYF</sequence>